<accession>A0A8X6HLQ4</accession>
<proteinExistence type="predicted"/>
<name>A0A8X6HLQ4_TRICU</name>
<protein>
    <submittedName>
        <fullName evidence="1">Uncharacterized protein</fullName>
    </submittedName>
</protein>
<keyword evidence="2" id="KW-1185">Reference proteome</keyword>
<dbReference type="Proteomes" id="UP000887116">
    <property type="component" value="Unassembled WGS sequence"/>
</dbReference>
<reference evidence="1" key="1">
    <citation type="submission" date="2020-07" db="EMBL/GenBank/DDBJ databases">
        <title>Multicomponent nature underlies the extraordinary mechanical properties of spider dragline silk.</title>
        <authorList>
            <person name="Kono N."/>
            <person name="Nakamura H."/>
            <person name="Mori M."/>
            <person name="Yoshida Y."/>
            <person name="Ohtoshi R."/>
            <person name="Malay A.D."/>
            <person name="Moran D.A.P."/>
            <person name="Tomita M."/>
            <person name="Numata K."/>
            <person name="Arakawa K."/>
        </authorList>
    </citation>
    <scope>NUCLEOTIDE SEQUENCE</scope>
</reference>
<organism evidence="1 2">
    <name type="scientific">Trichonephila clavata</name>
    <name type="common">Joro spider</name>
    <name type="synonym">Nephila clavata</name>
    <dbReference type="NCBI Taxonomy" id="2740835"/>
    <lineage>
        <taxon>Eukaryota</taxon>
        <taxon>Metazoa</taxon>
        <taxon>Ecdysozoa</taxon>
        <taxon>Arthropoda</taxon>
        <taxon>Chelicerata</taxon>
        <taxon>Arachnida</taxon>
        <taxon>Araneae</taxon>
        <taxon>Araneomorphae</taxon>
        <taxon>Entelegynae</taxon>
        <taxon>Araneoidea</taxon>
        <taxon>Nephilidae</taxon>
        <taxon>Trichonephila</taxon>
    </lineage>
</organism>
<dbReference type="EMBL" id="BMAO01031675">
    <property type="protein sequence ID" value="GFQ76937.1"/>
    <property type="molecule type" value="Genomic_DNA"/>
</dbReference>
<dbReference type="AlphaFoldDB" id="A0A8X6HLQ4"/>
<sequence>MVIPMGLQPNTIYNQNTLGYALCFMAESCEGEFEEVKSQSSGAIRMLKTRKAVESDIKKHNPNMSMAKNAANLSNDNAVLHFH</sequence>
<evidence type="ECO:0000313" key="1">
    <source>
        <dbReference type="EMBL" id="GFQ76937.1"/>
    </source>
</evidence>
<comment type="caution">
    <text evidence="1">The sequence shown here is derived from an EMBL/GenBank/DDBJ whole genome shotgun (WGS) entry which is preliminary data.</text>
</comment>
<gene>
    <name evidence="1" type="ORF">TNCT_573551</name>
</gene>
<evidence type="ECO:0000313" key="2">
    <source>
        <dbReference type="Proteomes" id="UP000887116"/>
    </source>
</evidence>